<sequence length="1929" mass="216206">MKKLLVSVFGRFNWSAPVWLQSINTTRKSSPLFFWGIFASLLLSVAAYQYYLTLPKPLTYLASIQSPGLTSNYEGAQPDGLYISFAYDESGMSADQPRPEGQPSIARIDLIGEEIKSGIKLSPVMKGKWEWLNDNSILFIPEKDWPAGTRYSVEFEQEIFTTEAKLTDYQYEFLTPEFSVDISEPEFYQDPTDLSIRRVITTLSFSHPVDKASLLNSVTMSMRPSGSDVNDTAKKYKFDVSYDQNLRQAYIQTEPVALPPEPNYMSIKIKPGIKSILGGAVLVEPQLAKVRVPDVYSFLKINSVETKIIRNKSNEPEQVLMLEFTDNIEKQELIDKLSVYILPERDQKDGSAFWQSAAEVTDKVLENSQKIKLKLIPNEKEFSKNYNFTFDIAENSYLYLKIDSALTSVNKFVHASTFGAILTSPMYPVEINISGEGSVLTYSGEHKLSLLSRGLSSLKYKVGKLLDGQLNHLISQTNGDITSAEFSNWNFNADNIAQYSETIVDINQLHPKKAAYSSMDLSKYLRQFKQGKNNRNEQYGLFFVDIKGWDRKNNNEVYGVGDKRLIMVTDLGLIVKNNADASHDVFVQSIQSGLPVKGAKVELLGKNGIALYQKRTSEKGHVKFPSTRDFTNEQQPTVYVVRNGSDISFIPYDRSSRQINLSKFDIGGVRAQFSQQDALNAYAFTDRGIYRPGEKVNLAFVVKNSDLSNVEGIPLEVVVRGPRNNEVKVSKLSLPEKGMFDFQYKTEQTSDTGYYNVSLHLVRDEKYRGAEIGSTQFVVEEFQPDTMKIKSELLSVKEKGWNTQEKIITEVILKNLFGTPAQDRRVTGRVMIQPAAYYFKGYTAYTFDDPFEGKDNKPLRLDEMLKEQKTDANGLAEFEIDLKRFRSGTYRLQFIAEGYDQAGGRSVVTENAVLISPLNYLLGYKADGKLNYINANSKRSIDFIVIDSELDKINKEDLLFKRLSIQHVSSLIKQPNGTYKYQSIEKEKQIESRALVIPDTHYQYSLDTKTPGDYAIEIFDKEGRRLSRVEYSVVGYANLAGSIDKNAELQLKLNKQDYKVSELIKMNIKAPYAGAGLITIETDKVHAFKWFKTSVESTMQTIRVPKGLEGTAYINVSFVRDVSSKEIFTSPLSYAVKPFSIDKNNRKIDVSLSIKDIVKPGEAMEIAYKASRKSKIIVFAIDEGILQVANYRTPAPLDHFLKKRALEVETLQILDLILPEFNLIKELSASGGGISAEKAIANNLNPFTRTTDKPAVYWSGVQNAGPEQQRLSFNVPDTFAGSLKVFAVAVADDSLGVAADSSIVRGAFVISPDILTQVAAGDEFDVTVGIANILSGSGDNAKIDIKIKTSEHLELIGGVKDSLIIAEGSEGKLTFKVRATSKLGDARLVVTAKHKDESSSRTATLSVRPAMPYHTSLLMGYDKKADINLIQPRVLYSQLATQTVAASSSPLVLVEGLSAYLKNYPHGCTEQVVSKVFPLIGLMSHPAYSAQGAAPLSDKMQSHFSHVIDKLRERQQYDGGFSFWPGGQHTASYPSIYVMHFLIEAHEAGYAVPADMLQRGKDYLLSYAGQSASNLDQARDRANAIYLLTKLSVVTTNYLVDLQEYLQGQYKDNWKSDLAASYMAATYQLLQKQKQANELISGYQLSEGQTQNPPVRYDDFHSLLTRDAQHIYLLSKHFEKRARALPADNILSLTDKIFKGDYNTIAAAYSILALGAYSELTFDSKKVNRLEESVVFTAWLKNNKKQPLEASARPFMTAEYPVGTEKVQIKGDRPLFYLNAQSGFDINLPTEVVRNGIEIHRDFLDKEGNKITTFEQGQEITVRLRVRSMARKHLTNVAITDLLPGGFEVVRGSVSRTAYNWRADYVDVREDRVVYYGDFDNRVKDLTYKVKLTAAGSFVVPPSSVASMYDRSIYGRSKASRFIVTPGQL</sequence>
<dbReference type="InterPro" id="IPR021868">
    <property type="entry name" value="Alpha_2_Macroglob_MG3"/>
</dbReference>
<dbReference type="PANTHER" id="PTHR40094">
    <property type="entry name" value="ALPHA-2-MACROGLOBULIN HOMOLOG"/>
    <property type="match status" value="1"/>
</dbReference>
<dbReference type="Gene3D" id="2.60.40.1930">
    <property type="match status" value="1"/>
</dbReference>
<dbReference type="SMART" id="SM01359">
    <property type="entry name" value="A2M_N_2"/>
    <property type="match status" value="1"/>
</dbReference>
<reference evidence="5" key="1">
    <citation type="submission" date="2018-06" db="EMBL/GenBank/DDBJ databases">
        <authorList>
            <person name="Zhirakovskaya E."/>
        </authorList>
    </citation>
    <scope>NUCLEOTIDE SEQUENCE</scope>
</reference>
<dbReference type="Pfam" id="PF01835">
    <property type="entry name" value="MG2"/>
    <property type="match status" value="1"/>
</dbReference>
<dbReference type="InterPro" id="IPR041246">
    <property type="entry name" value="Bact_MG10"/>
</dbReference>
<feature type="domain" description="Alpha-2-macroglobulin" evidence="4">
    <location>
        <begin position="1255"/>
        <end position="1347"/>
    </location>
</feature>
<evidence type="ECO:0000259" key="4">
    <source>
        <dbReference type="SMART" id="SM01360"/>
    </source>
</evidence>
<evidence type="ECO:0000256" key="1">
    <source>
        <dbReference type="ARBA" id="ARBA00022729"/>
    </source>
</evidence>
<dbReference type="InterPro" id="IPR002890">
    <property type="entry name" value="MG2"/>
</dbReference>
<dbReference type="SMART" id="SM01360">
    <property type="entry name" value="A2M"/>
    <property type="match status" value="1"/>
</dbReference>
<name>A0A3B0Y8A4_9ZZZZ</name>
<dbReference type="Pfam" id="PF11974">
    <property type="entry name" value="bMG3"/>
    <property type="match status" value="1"/>
</dbReference>
<dbReference type="Gene3D" id="2.60.40.3710">
    <property type="match status" value="1"/>
</dbReference>
<keyword evidence="1" id="KW-0732">Signal</keyword>
<evidence type="ECO:0000259" key="3">
    <source>
        <dbReference type="SMART" id="SM01359"/>
    </source>
</evidence>
<dbReference type="Pfam" id="PF17972">
    <property type="entry name" value="bMG5"/>
    <property type="match status" value="1"/>
</dbReference>
<feature type="domain" description="Alpha-2-macroglobulin bait region" evidence="3">
    <location>
        <begin position="1049"/>
        <end position="1188"/>
    </location>
</feature>
<gene>
    <name evidence="5" type="ORF">MNBD_GAMMA09-957</name>
</gene>
<dbReference type="SUPFAM" id="SSF48239">
    <property type="entry name" value="Terpenoid cyclases/Protein prenyltransferases"/>
    <property type="match status" value="1"/>
</dbReference>
<dbReference type="InterPro" id="IPR011625">
    <property type="entry name" value="A2M_N_BRD"/>
</dbReference>
<accession>A0A3B0Y8A4</accession>
<dbReference type="Gene3D" id="1.50.10.20">
    <property type="match status" value="1"/>
</dbReference>
<dbReference type="Pfam" id="PF17973">
    <property type="entry name" value="bMG10"/>
    <property type="match status" value="1"/>
</dbReference>
<dbReference type="CDD" id="cd02891">
    <property type="entry name" value="A2M_like"/>
    <property type="match status" value="1"/>
</dbReference>
<dbReference type="InterPro" id="IPR041203">
    <property type="entry name" value="Bact_A2M_MG5"/>
</dbReference>
<keyword evidence="2" id="KW-0472">Membrane</keyword>
<dbReference type="Pfam" id="PF00207">
    <property type="entry name" value="A2M"/>
    <property type="match status" value="1"/>
</dbReference>
<evidence type="ECO:0000256" key="2">
    <source>
        <dbReference type="SAM" id="Phobius"/>
    </source>
</evidence>
<dbReference type="Pfam" id="PF07703">
    <property type="entry name" value="A2M_BRD"/>
    <property type="match status" value="1"/>
</dbReference>
<proteinExistence type="predicted"/>
<dbReference type="InterPro" id="IPR008930">
    <property type="entry name" value="Terpenoid_cyclase/PrenylTrfase"/>
</dbReference>
<dbReference type="EMBL" id="UOFI01000056">
    <property type="protein sequence ID" value="VAW64596.1"/>
    <property type="molecule type" value="Genomic_DNA"/>
</dbReference>
<dbReference type="InterPro" id="IPR001599">
    <property type="entry name" value="Macroglobln_a2"/>
</dbReference>
<organism evidence="5">
    <name type="scientific">hydrothermal vent metagenome</name>
    <dbReference type="NCBI Taxonomy" id="652676"/>
    <lineage>
        <taxon>unclassified sequences</taxon>
        <taxon>metagenomes</taxon>
        <taxon>ecological metagenomes</taxon>
    </lineage>
</organism>
<protein>
    <submittedName>
        <fullName evidence="5">Large extracellular alpha-helical protein</fullName>
    </submittedName>
</protein>
<dbReference type="InterPro" id="IPR051802">
    <property type="entry name" value="YfhM-like"/>
</dbReference>
<keyword evidence="2" id="KW-1133">Transmembrane helix</keyword>
<dbReference type="PANTHER" id="PTHR40094:SF1">
    <property type="entry name" value="UBIQUITIN DOMAIN-CONTAINING PROTEIN"/>
    <property type="match status" value="1"/>
</dbReference>
<evidence type="ECO:0000313" key="5">
    <source>
        <dbReference type="EMBL" id="VAW64596.1"/>
    </source>
</evidence>
<keyword evidence="2" id="KW-0812">Transmembrane</keyword>
<feature type="transmembrane region" description="Helical" evidence="2">
    <location>
        <begin position="32"/>
        <end position="51"/>
    </location>
</feature>
<dbReference type="GO" id="GO:0004866">
    <property type="term" value="F:endopeptidase inhibitor activity"/>
    <property type="evidence" value="ECO:0007669"/>
    <property type="project" value="InterPro"/>
</dbReference>